<dbReference type="PANTHER" id="PTHR18896">
    <property type="entry name" value="PHOSPHOLIPASE D"/>
    <property type="match status" value="1"/>
</dbReference>
<comment type="similarity">
    <text evidence="2 7">Belongs to the phospholipase D family.</text>
</comment>
<dbReference type="Gene3D" id="3.30.1520.10">
    <property type="entry name" value="Phox-like domain"/>
    <property type="match status" value="1"/>
</dbReference>
<dbReference type="eggNOG" id="KOG1329">
    <property type="taxonomic scope" value="Eukaryota"/>
</dbReference>
<evidence type="ECO:0000256" key="7">
    <source>
        <dbReference type="PIRNR" id="PIRNR009376"/>
    </source>
</evidence>
<dbReference type="SMART" id="SM00155">
    <property type="entry name" value="PLDc"/>
    <property type="match status" value="2"/>
</dbReference>
<dbReference type="GO" id="GO:0035091">
    <property type="term" value="F:phosphatidylinositol binding"/>
    <property type="evidence" value="ECO:0007669"/>
    <property type="project" value="InterPro"/>
</dbReference>
<dbReference type="SUPFAM" id="SSF56024">
    <property type="entry name" value="Phospholipase D/nuclease"/>
    <property type="match status" value="2"/>
</dbReference>
<organism evidence="11 12">
    <name type="scientific">Tetranychus urticae</name>
    <name type="common">Two-spotted spider mite</name>
    <dbReference type="NCBI Taxonomy" id="32264"/>
    <lineage>
        <taxon>Eukaryota</taxon>
        <taxon>Metazoa</taxon>
        <taxon>Ecdysozoa</taxon>
        <taxon>Arthropoda</taxon>
        <taxon>Chelicerata</taxon>
        <taxon>Arachnida</taxon>
        <taxon>Acari</taxon>
        <taxon>Acariformes</taxon>
        <taxon>Trombidiformes</taxon>
        <taxon>Prostigmata</taxon>
        <taxon>Eleutherengona</taxon>
        <taxon>Raphignathae</taxon>
        <taxon>Tetranychoidea</taxon>
        <taxon>Tetranychidae</taxon>
        <taxon>Tetranychus</taxon>
    </lineage>
</organism>
<dbReference type="CDD" id="cd09138">
    <property type="entry name" value="PLDc_vPLD1_2_yPLD_like_1"/>
    <property type="match status" value="1"/>
</dbReference>
<dbReference type="GO" id="GO:0006654">
    <property type="term" value="P:phosphatidic acid biosynthetic process"/>
    <property type="evidence" value="ECO:0007669"/>
    <property type="project" value="InterPro"/>
</dbReference>
<dbReference type="EMBL" id="CAEY01000777">
    <property type="status" value="NOT_ANNOTATED_CDS"/>
    <property type="molecule type" value="Genomic_DNA"/>
</dbReference>
<evidence type="ECO:0000313" key="12">
    <source>
        <dbReference type="Proteomes" id="UP000015104"/>
    </source>
</evidence>
<keyword evidence="3" id="KW-0677">Repeat</keyword>
<dbReference type="FunFam" id="3.30.870.10:FF:000011">
    <property type="entry name" value="Phospholipase"/>
    <property type="match status" value="1"/>
</dbReference>
<dbReference type="InterPro" id="IPR025202">
    <property type="entry name" value="PLD-like_dom"/>
</dbReference>
<dbReference type="GO" id="GO:0009395">
    <property type="term" value="P:phospholipid catabolic process"/>
    <property type="evidence" value="ECO:0007669"/>
    <property type="project" value="TreeGrafter"/>
</dbReference>
<dbReference type="PROSITE" id="PS50195">
    <property type="entry name" value="PX"/>
    <property type="match status" value="1"/>
</dbReference>
<dbReference type="STRING" id="32264.T1JUC4"/>
<dbReference type="GO" id="GO:0004630">
    <property type="term" value="F:phospholipase D activity"/>
    <property type="evidence" value="ECO:0007669"/>
    <property type="project" value="UniProtKB-UniRule"/>
</dbReference>
<comment type="catalytic activity">
    <reaction evidence="1 7">
        <text>a 1,2-diacyl-sn-glycero-3-phosphocholine + H2O = a 1,2-diacyl-sn-glycero-3-phosphate + choline + H(+)</text>
        <dbReference type="Rhea" id="RHEA:14445"/>
        <dbReference type="ChEBI" id="CHEBI:15354"/>
        <dbReference type="ChEBI" id="CHEBI:15377"/>
        <dbReference type="ChEBI" id="CHEBI:15378"/>
        <dbReference type="ChEBI" id="CHEBI:57643"/>
        <dbReference type="ChEBI" id="CHEBI:58608"/>
        <dbReference type="EC" id="3.1.4.4"/>
    </reaction>
</comment>
<dbReference type="InterPro" id="IPR015679">
    <property type="entry name" value="PLipase_D_fam"/>
</dbReference>
<dbReference type="InterPro" id="IPR001683">
    <property type="entry name" value="PX_dom"/>
</dbReference>
<evidence type="ECO:0000256" key="3">
    <source>
        <dbReference type="ARBA" id="ARBA00022737"/>
    </source>
</evidence>
<dbReference type="Gene3D" id="3.30.870.10">
    <property type="entry name" value="Endonuclease Chain A"/>
    <property type="match status" value="2"/>
</dbReference>
<name>T1JUC4_TETUR</name>
<dbReference type="HOGENOM" id="CLU_000690_2_0_1"/>
<dbReference type="EC" id="3.1.4.4" evidence="7"/>
<proteinExistence type="inferred from homology"/>
<dbReference type="SMART" id="SM00312">
    <property type="entry name" value="PX"/>
    <property type="match status" value="1"/>
</dbReference>
<feature type="region of interest" description="Disordered" evidence="8">
    <location>
        <begin position="513"/>
        <end position="541"/>
    </location>
</feature>
<keyword evidence="5 7" id="KW-0442">Lipid degradation</keyword>
<reference evidence="12" key="1">
    <citation type="submission" date="2011-08" db="EMBL/GenBank/DDBJ databases">
        <authorList>
            <person name="Rombauts S."/>
        </authorList>
    </citation>
    <scope>NUCLEOTIDE SEQUENCE</scope>
    <source>
        <strain evidence="12">London</strain>
    </source>
</reference>
<accession>T1JUC4</accession>
<evidence type="ECO:0000259" key="10">
    <source>
        <dbReference type="PROSITE" id="PS50195"/>
    </source>
</evidence>
<evidence type="ECO:0000313" key="11">
    <source>
        <dbReference type="EnsemblMetazoa" id="tetur02g00410.1"/>
    </source>
</evidence>
<dbReference type="EnsemblMetazoa" id="tetur02g00410.1">
    <property type="protein sequence ID" value="tetur02g00410.1"/>
    <property type="gene ID" value="tetur02g00410"/>
</dbReference>
<keyword evidence="6" id="KW-0443">Lipid metabolism</keyword>
<dbReference type="InterPro" id="IPR001736">
    <property type="entry name" value="PLipase_D/transphosphatidylase"/>
</dbReference>
<dbReference type="PIRSF" id="PIRSF009376">
    <property type="entry name" value="Phospholipase_D_euk"/>
    <property type="match status" value="1"/>
</dbReference>
<evidence type="ECO:0000259" key="9">
    <source>
        <dbReference type="PROSITE" id="PS50035"/>
    </source>
</evidence>
<evidence type="ECO:0000256" key="6">
    <source>
        <dbReference type="ARBA" id="ARBA00023098"/>
    </source>
</evidence>
<feature type="domain" description="PX" evidence="10">
    <location>
        <begin position="42"/>
        <end position="177"/>
    </location>
</feature>
<keyword evidence="12" id="KW-1185">Reference proteome</keyword>
<dbReference type="PANTHER" id="PTHR18896:SF76">
    <property type="entry name" value="PHOSPHOLIPASE"/>
    <property type="match status" value="1"/>
</dbReference>
<dbReference type="InterPro" id="IPR036871">
    <property type="entry name" value="PX_dom_sf"/>
</dbReference>
<sequence length="1042" mass="119351">MNQSNNLDETTDETDDLIPFMRVHSVPTAFYPSEAILIPEMPIKAKFIETTEAPNSHYIDQYLYSYELTHGPFTWVIRKKHSNFLYLHQQLKLFLASLSLPLASRGKSSKRRSVMDTSGTRKGLPEISFKPDTFLAPEETRARPKMLEEYLNALLSIQGFREHESTLNFLEISRLSFVNHLGHKGLESFVQKKDGGHAMVNCCIRAKYIFSTVAMTQRKRWLILKDSFIAYLHPNTGSIRCVLLMDRLFKAIYDPKVTGDLYSVRITNLSRDLDIRCWTKRLASEWTDTINRTATTLGKDYTQPNRYESFAPPRPNTPCQWYVDGVSYFEAVAEALDSAKEEIFITGWWLSPEIYLKRPVIHGDIWRLDILLSRKASQGVAVFILVYKEIELALQISSVYTKKILMGLHPNIKILRHPDIVKGATIFWSHHEKVVVVDQKIAFVSGIDLCYGRWDTFQHRLTDLGDISKKKNENPSLFSVTCALMNAKRQESQKKGDDKFKNSVSFLVPESKDNVTTFNDNNGDKNNNNHPNNDSSSSNLELRPAVSSQTLFRVVANLKKLRRHTIIRRSSSLDSLDDIDELGLTDLSGGNKLWIGKDYCNFIAKDPCDFNRPFEDSIDRRKIVRMPWHDVGMMVEGNAAKDVARHFIERWNFTKCQKAQFHSKYDWLCPKSTNGAESLPSSDKKLNNDQPNRSSFRAECQLVRSVSDWSTGTKFTESSIYEAYIDIIDNSRHYIYIENQFFITRSGGLKKYPREVVNEVGEAIVRRIIRAYRANETFRVYIIIPLLPAFEGELGTSTGANLEIITHWNLKSICRGNDALLQRLQREIGDITKYISFFSLRNHGELNDKPVTELVYVHSKIILADDRVALIGSSNINDRSLTGSRDSEVACVIRDTEMEDGLMNGEPYQCGKFIGSLRRYLFREHLGSLQTKSGSKSSRIDVRDPISDAFYFDTWLKIAQSNTKIYDEVFGVIPSDEVYNYEQLRQRKSKAWLVDTDVDLARVKIGQIKGHLVCFPLNFLKDENLEPSAASKASLVPLTVWT</sequence>
<feature type="domain" description="PLD phosphodiesterase" evidence="9">
    <location>
        <begin position="853"/>
        <end position="880"/>
    </location>
</feature>
<evidence type="ECO:0000256" key="8">
    <source>
        <dbReference type="SAM" id="MobiDB-lite"/>
    </source>
</evidence>
<evidence type="ECO:0000256" key="4">
    <source>
        <dbReference type="ARBA" id="ARBA00022801"/>
    </source>
</evidence>
<dbReference type="CDD" id="cd09141">
    <property type="entry name" value="PLDc_vPLD1_2_yPLD_like_2"/>
    <property type="match status" value="1"/>
</dbReference>
<dbReference type="InterPro" id="IPR016555">
    <property type="entry name" value="PLipase_D_euk"/>
</dbReference>
<dbReference type="Proteomes" id="UP000015104">
    <property type="component" value="Unassembled WGS sequence"/>
</dbReference>
<evidence type="ECO:0000256" key="5">
    <source>
        <dbReference type="ARBA" id="ARBA00022963"/>
    </source>
</evidence>
<protein>
    <recommendedName>
        <fullName evidence="7">Phospholipase</fullName>
        <ecNumber evidence="7">3.1.4.4</ecNumber>
    </recommendedName>
</protein>
<dbReference type="Pfam" id="PF00614">
    <property type="entry name" value="PLDc"/>
    <property type="match status" value="1"/>
</dbReference>
<dbReference type="PROSITE" id="PS50035">
    <property type="entry name" value="PLD"/>
    <property type="match status" value="2"/>
</dbReference>
<evidence type="ECO:0000256" key="1">
    <source>
        <dbReference type="ARBA" id="ARBA00000798"/>
    </source>
</evidence>
<dbReference type="GO" id="GO:0060627">
    <property type="term" value="P:regulation of vesicle-mediated transport"/>
    <property type="evidence" value="ECO:0007669"/>
    <property type="project" value="TreeGrafter"/>
</dbReference>
<dbReference type="GO" id="GO:0035556">
    <property type="term" value="P:intracellular signal transduction"/>
    <property type="evidence" value="ECO:0007669"/>
    <property type="project" value="InterPro"/>
</dbReference>
<evidence type="ECO:0000256" key="2">
    <source>
        <dbReference type="ARBA" id="ARBA00008664"/>
    </source>
</evidence>
<feature type="compositionally biased region" description="Low complexity" evidence="8">
    <location>
        <begin position="519"/>
        <end position="539"/>
    </location>
</feature>
<reference evidence="11" key="2">
    <citation type="submission" date="2015-06" db="UniProtKB">
        <authorList>
            <consortium name="EnsemblMetazoa"/>
        </authorList>
    </citation>
    <scope>IDENTIFICATION</scope>
</reference>
<feature type="domain" description="PLD phosphodiesterase" evidence="9">
    <location>
        <begin position="426"/>
        <end position="453"/>
    </location>
</feature>
<dbReference type="Pfam" id="PF00787">
    <property type="entry name" value="PX"/>
    <property type="match status" value="1"/>
</dbReference>
<dbReference type="Pfam" id="PF13091">
    <property type="entry name" value="PLDc_2"/>
    <property type="match status" value="1"/>
</dbReference>
<keyword evidence="4 7" id="KW-0378">Hydrolase</keyword>
<dbReference type="AlphaFoldDB" id="T1JUC4"/>
<dbReference type="SUPFAM" id="SSF64268">
    <property type="entry name" value="PX domain"/>
    <property type="match status" value="1"/>
</dbReference>
<dbReference type="CDD" id="cd01254">
    <property type="entry name" value="PH_PLD"/>
    <property type="match status" value="1"/>
</dbReference>